<dbReference type="PANTHER" id="PTHR43877">
    <property type="entry name" value="AMINOALKYLPHOSPHONATE N-ACETYLTRANSFERASE-RELATED-RELATED"/>
    <property type="match status" value="1"/>
</dbReference>
<feature type="domain" description="N-acetyltransferase" evidence="3">
    <location>
        <begin position="25"/>
        <end position="167"/>
    </location>
</feature>
<dbReference type="GO" id="GO:0016747">
    <property type="term" value="F:acyltransferase activity, transferring groups other than amino-acyl groups"/>
    <property type="evidence" value="ECO:0007669"/>
    <property type="project" value="InterPro"/>
</dbReference>
<dbReference type="InterPro" id="IPR000182">
    <property type="entry name" value="GNAT_dom"/>
</dbReference>
<dbReference type="EMBL" id="FOEE01000003">
    <property type="protein sequence ID" value="SEO70468.1"/>
    <property type="molecule type" value="Genomic_DNA"/>
</dbReference>
<dbReference type="Gene3D" id="3.40.630.30">
    <property type="match status" value="1"/>
</dbReference>
<dbReference type="CDD" id="cd04301">
    <property type="entry name" value="NAT_SF"/>
    <property type="match status" value="1"/>
</dbReference>
<evidence type="ECO:0000256" key="2">
    <source>
        <dbReference type="ARBA" id="ARBA00023315"/>
    </source>
</evidence>
<evidence type="ECO:0000313" key="4">
    <source>
        <dbReference type="EMBL" id="SEO70468.1"/>
    </source>
</evidence>
<dbReference type="InterPro" id="IPR050832">
    <property type="entry name" value="Bact_Acetyltransf"/>
</dbReference>
<evidence type="ECO:0000259" key="3">
    <source>
        <dbReference type="PROSITE" id="PS51186"/>
    </source>
</evidence>
<accession>A0A1H8RWD1</accession>
<keyword evidence="5" id="KW-1185">Reference proteome</keyword>
<dbReference type="PANTHER" id="PTHR43877:SF2">
    <property type="entry name" value="AMINOALKYLPHOSPHONATE N-ACETYLTRANSFERASE-RELATED"/>
    <property type="match status" value="1"/>
</dbReference>
<dbReference type="AlphaFoldDB" id="A0A1H8RWD1"/>
<dbReference type="Pfam" id="PF00583">
    <property type="entry name" value="Acetyltransf_1"/>
    <property type="match status" value="1"/>
</dbReference>
<organism evidence="4 5">
    <name type="scientific">Trujillonella endophytica</name>
    <dbReference type="NCBI Taxonomy" id="673521"/>
    <lineage>
        <taxon>Bacteria</taxon>
        <taxon>Bacillati</taxon>
        <taxon>Actinomycetota</taxon>
        <taxon>Actinomycetes</taxon>
        <taxon>Geodermatophilales</taxon>
        <taxon>Geodermatophilaceae</taxon>
        <taxon>Trujillonella</taxon>
    </lineage>
</organism>
<dbReference type="InterPro" id="IPR016181">
    <property type="entry name" value="Acyl_CoA_acyltransferase"/>
</dbReference>
<evidence type="ECO:0000313" key="5">
    <source>
        <dbReference type="Proteomes" id="UP000198960"/>
    </source>
</evidence>
<dbReference type="STRING" id="673521.SAMN05660991_01371"/>
<dbReference type="RefSeq" id="WP_091941434.1">
    <property type="nucleotide sequence ID" value="NZ_FOEE01000003.1"/>
</dbReference>
<protein>
    <submittedName>
        <fullName evidence="4">Acetyltransferase (GNAT) family protein</fullName>
    </submittedName>
</protein>
<proteinExistence type="predicted"/>
<keyword evidence="2" id="KW-0012">Acyltransferase</keyword>
<dbReference type="OrthoDB" id="70840at2"/>
<dbReference type="SUPFAM" id="SSF55729">
    <property type="entry name" value="Acyl-CoA N-acyltransferases (Nat)"/>
    <property type="match status" value="1"/>
</dbReference>
<gene>
    <name evidence="4" type="ORF">SAMN05660991_01371</name>
</gene>
<name>A0A1H8RWD1_9ACTN</name>
<sequence>MSLHPSASPGLAVVAVHPHDALAAPLFAELQVEYDTRYGDLFGGAAEELARYPAEEFLPPDGELLLLVEDGAPIAGGAFRRHPDPGTAEVKRMWTSAAHRRRGLARRVLAELEQRAADRGYTRMYLTTGPRQPEAKALYLSAGWTPLFDVAVPHPTDLATLRTLTPERFAYAFQKSLGGAA</sequence>
<keyword evidence="1 4" id="KW-0808">Transferase</keyword>
<reference evidence="5" key="1">
    <citation type="submission" date="2016-10" db="EMBL/GenBank/DDBJ databases">
        <authorList>
            <person name="Varghese N."/>
            <person name="Submissions S."/>
        </authorList>
    </citation>
    <scope>NUCLEOTIDE SEQUENCE [LARGE SCALE GENOMIC DNA]</scope>
    <source>
        <strain evidence="5">DSM 45413</strain>
    </source>
</reference>
<dbReference type="PROSITE" id="PS51186">
    <property type="entry name" value="GNAT"/>
    <property type="match status" value="1"/>
</dbReference>
<evidence type="ECO:0000256" key="1">
    <source>
        <dbReference type="ARBA" id="ARBA00022679"/>
    </source>
</evidence>
<dbReference type="Proteomes" id="UP000198960">
    <property type="component" value="Unassembled WGS sequence"/>
</dbReference>